<feature type="compositionally biased region" description="Polar residues" evidence="1">
    <location>
        <begin position="156"/>
        <end position="179"/>
    </location>
</feature>
<gene>
    <name evidence="3" type="ORF">K493DRAFT_97356</name>
</gene>
<proteinExistence type="predicted"/>
<dbReference type="AlphaFoldDB" id="A0A1Y1X4L8"/>
<name>A0A1Y1X4L8_9FUNG</name>
<dbReference type="InterPro" id="IPR047415">
    <property type="entry name" value="Pcf11_CID"/>
</dbReference>
<dbReference type="InterPro" id="IPR021605">
    <property type="entry name" value="Pcf11_Clp1-ID"/>
</dbReference>
<dbReference type="STRING" id="1314790.A0A1Y1X4L8"/>
<feature type="region of interest" description="Disordered" evidence="1">
    <location>
        <begin position="428"/>
        <end position="447"/>
    </location>
</feature>
<dbReference type="Pfam" id="PF04818">
    <property type="entry name" value="CID"/>
    <property type="match status" value="1"/>
</dbReference>
<dbReference type="InParanoid" id="A0A1Y1X4L8"/>
<dbReference type="PROSITE" id="PS51391">
    <property type="entry name" value="CID"/>
    <property type="match status" value="1"/>
</dbReference>
<dbReference type="GO" id="GO:0000993">
    <property type="term" value="F:RNA polymerase II complex binding"/>
    <property type="evidence" value="ECO:0007669"/>
    <property type="project" value="InterPro"/>
</dbReference>
<feature type="region of interest" description="Disordered" evidence="1">
    <location>
        <begin position="87"/>
        <end position="182"/>
    </location>
</feature>
<dbReference type="GO" id="GO:0031124">
    <property type="term" value="P:mRNA 3'-end processing"/>
    <property type="evidence" value="ECO:0007669"/>
    <property type="project" value="InterPro"/>
</dbReference>
<evidence type="ECO:0000256" key="1">
    <source>
        <dbReference type="SAM" id="MobiDB-lite"/>
    </source>
</evidence>
<feature type="domain" description="CID" evidence="2">
    <location>
        <begin position="1"/>
        <end position="88"/>
    </location>
</feature>
<dbReference type="PANTHER" id="PTHR15921:SF3">
    <property type="entry name" value="PRE-MRNA CLEAVAGE COMPLEX 2 PROTEIN PCF11"/>
    <property type="match status" value="1"/>
</dbReference>
<dbReference type="GO" id="GO:0005849">
    <property type="term" value="C:mRNA cleavage factor complex"/>
    <property type="evidence" value="ECO:0007669"/>
    <property type="project" value="InterPro"/>
</dbReference>
<dbReference type="OrthoDB" id="2129491at2759"/>
<comment type="caution">
    <text evidence="3">The sequence shown here is derived from an EMBL/GenBank/DDBJ whole genome shotgun (WGS) entry which is preliminary data.</text>
</comment>
<dbReference type="GO" id="GO:0006369">
    <property type="term" value="P:termination of RNA polymerase II transcription"/>
    <property type="evidence" value="ECO:0007669"/>
    <property type="project" value="InterPro"/>
</dbReference>
<reference evidence="3 4" key="1">
    <citation type="submission" date="2016-07" db="EMBL/GenBank/DDBJ databases">
        <title>Pervasive Adenine N6-methylation of Active Genes in Fungi.</title>
        <authorList>
            <consortium name="DOE Joint Genome Institute"/>
            <person name="Mondo S.J."/>
            <person name="Dannebaum R.O."/>
            <person name="Kuo R.C."/>
            <person name="Labutti K."/>
            <person name="Haridas S."/>
            <person name="Kuo A."/>
            <person name="Salamov A."/>
            <person name="Ahrendt S.R."/>
            <person name="Lipzen A."/>
            <person name="Sullivan W."/>
            <person name="Andreopoulos W.B."/>
            <person name="Clum A."/>
            <person name="Lindquist E."/>
            <person name="Daum C."/>
            <person name="Ramamoorthy G.K."/>
            <person name="Gryganskyi A."/>
            <person name="Culley D."/>
            <person name="Magnuson J.K."/>
            <person name="James T.Y."/>
            <person name="O'Malley M.A."/>
            <person name="Stajich J.E."/>
            <person name="Spatafora J.W."/>
            <person name="Visel A."/>
            <person name="Grigoriev I.V."/>
        </authorList>
    </citation>
    <scope>NUCLEOTIDE SEQUENCE [LARGE SCALE GENOMIC DNA]</scope>
    <source>
        <strain evidence="3 4">CBS 931.73</strain>
    </source>
</reference>
<dbReference type="Pfam" id="PF23228">
    <property type="entry name" value="zf_PCFS4"/>
    <property type="match status" value="1"/>
</dbReference>
<accession>A0A1Y1X4L8</accession>
<evidence type="ECO:0000259" key="2">
    <source>
        <dbReference type="PROSITE" id="PS51391"/>
    </source>
</evidence>
<dbReference type="InterPro" id="IPR057242">
    <property type="entry name" value="PCFS4-like"/>
</dbReference>
<feature type="compositionally biased region" description="Basic and acidic residues" evidence="1">
    <location>
        <begin position="129"/>
        <end position="149"/>
    </location>
</feature>
<feature type="non-terminal residue" evidence="3">
    <location>
        <position position="1"/>
    </location>
</feature>
<keyword evidence="4" id="KW-1185">Reference proteome</keyword>
<dbReference type="EMBL" id="MCFE01000734">
    <property type="protein sequence ID" value="ORX80595.1"/>
    <property type="molecule type" value="Genomic_DNA"/>
</dbReference>
<organism evidence="3 4">
    <name type="scientific">Basidiobolus meristosporus CBS 931.73</name>
    <dbReference type="NCBI Taxonomy" id="1314790"/>
    <lineage>
        <taxon>Eukaryota</taxon>
        <taxon>Fungi</taxon>
        <taxon>Fungi incertae sedis</taxon>
        <taxon>Zoopagomycota</taxon>
        <taxon>Entomophthoromycotina</taxon>
        <taxon>Basidiobolomycetes</taxon>
        <taxon>Basidiobolales</taxon>
        <taxon>Basidiobolaceae</taxon>
        <taxon>Basidiobolus</taxon>
    </lineage>
</organism>
<dbReference type="GO" id="GO:0005737">
    <property type="term" value="C:cytoplasm"/>
    <property type="evidence" value="ECO:0007669"/>
    <property type="project" value="TreeGrafter"/>
</dbReference>
<protein>
    <recommendedName>
        <fullName evidence="2">CID domain-containing protein</fullName>
    </recommendedName>
</protein>
<dbReference type="Pfam" id="PF11526">
    <property type="entry name" value="Pfc11_Clp1_ID"/>
    <property type="match status" value="1"/>
</dbReference>
<dbReference type="InterPro" id="IPR006569">
    <property type="entry name" value="CID_dom"/>
</dbReference>
<dbReference type="Proteomes" id="UP000193498">
    <property type="component" value="Unassembled WGS sequence"/>
</dbReference>
<dbReference type="FunCoup" id="A0A1Y1X4L8">
    <property type="interactions" value="386"/>
</dbReference>
<evidence type="ECO:0000313" key="4">
    <source>
        <dbReference type="Proteomes" id="UP000193498"/>
    </source>
</evidence>
<dbReference type="InterPro" id="IPR045154">
    <property type="entry name" value="PCF11-like"/>
</dbReference>
<evidence type="ECO:0000313" key="3">
    <source>
        <dbReference type="EMBL" id="ORX80595.1"/>
    </source>
</evidence>
<dbReference type="InterPro" id="IPR008942">
    <property type="entry name" value="ENTH_VHS"/>
</dbReference>
<sequence>EQIRRVHPRQKLPVFYLLDSICKNVGSTYINLFARNIVKTFLDTFFSVDQATQRNLERVLGTWKNGPNGPIFPPDLLSNIERTLFKHHQRSKSSNNPHAHAHPSLARNSHKAQSDRNMSQRVPAGKPTNWRDPRTRPDTDGDRAPESRHSIPPSQPTNAFRQASATPPFDSASNATAPNGSVDKHDLLHEIRALIAQKEQQQLQTPSTATENQIQILQKLQTLVQSAPLQPSQVAVFRQQINQMRTPTASPVPTAIPSPPTMSMPIPGVSAIPTTFLTGTAPAPAANPSDLFQNLRACGLLDPNNQLNIPKISSIAPLPGLVSNAGITLPPSLRSSPRFRVQLTHEDIQKKRPGAVALLYEGLALQCTTCGFRYRKDEAGRKKLDQHLDWHFRQNRRLKERAKKIQSRTWFVSEEDWVHSRENQAASSQLPAFFDQESNDSKQEEEDSALRDMTIVVPNDHHGKPCPICKEKFVSFWSDTEEEWMYKNAVLVDQVVYHATCHADAQKNEVISEEENIEDMSASKKRKIDTVVD</sequence>
<dbReference type="Gene3D" id="1.25.40.90">
    <property type="match status" value="1"/>
</dbReference>
<dbReference type="PANTHER" id="PTHR15921">
    <property type="entry name" value="PRE-MRNA CLEAVAGE COMPLEX II"/>
    <property type="match status" value="1"/>
</dbReference>
<dbReference type="SUPFAM" id="SSF48464">
    <property type="entry name" value="ENTH/VHS domain"/>
    <property type="match status" value="1"/>
</dbReference>
<dbReference type="CDD" id="cd16982">
    <property type="entry name" value="CID_Pcf11"/>
    <property type="match status" value="1"/>
</dbReference>
<dbReference type="GO" id="GO:0003729">
    <property type="term" value="F:mRNA binding"/>
    <property type="evidence" value="ECO:0007669"/>
    <property type="project" value="InterPro"/>
</dbReference>